<reference evidence="1" key="1">
    <citation type="journal article" date="2015" name="Nature">
        <title>Complex archaea that bridge the gap between prokaryotes and eukaryotes.</title>
        <authorList>
            <person name="Spang A."/>
            <person name="Saw J.H."/>
            <person name="Jorgensen S.L."/>
            <person name="Zaremba-Niedzwiedzka K."/>
            <person name="Martijn J."/>
            <person name="Lind A.E."/>
            <person name="van Eijk R."/>
            <person name="Schleper C."/>
            <person name="Guy L."/>
            <person name="Ettema T.J."/>
        </authorList>
    </citation>
    <scope>NUCLEOTIDE SEQUENCE</scope>
</reference>
<name>A0A0F9F8X8_9ZZZZ</name>
<protein>
    <submittedName>
        <fullName evidence="1">Uncharacterized protein</fullName>
    </submittedName>
</protein>
<dbReference type="EMBL" id="LAZR01031463">
    <property type="protein sequence ID" value="KKL53680.1"/>
    <property type="molecule type" value="Genomic_DNA"/>
</dbReference>
<proteinExistence type="predicted"/>
<comment type="caution">
    <text evidence="1">The sequence shown here is derived from an EMBL/GenBank/DDBJ whole genome shotgun (WGS) entry which is preliminary data.</text>
</comment>
<accession>A0A0F9F8X8</accession>
<dbReference type="AlphaFoldDB" id="A0A0F9F8X8"/>
<evidence type="ECO:0000313" key="1">
    <source>
        <dbReference type="EMBL" id="KKL53680.1"/>
    </source>
</evidence>
<gene>
    <name evidence="1" type="ORF">LCGC14_2273020</name>
</gene>
<sequence length="157" mass="18659">MKTKLTEIIQHGIDKGFSCFGWKDKYPNPGFKWEVWDCRIQRQEGYLMLSVSDGDTEFNYYSIADIIFSPSGDYMQKVFGEEIKEVDCVHQTRTKNCPVCKKDGLTRTVNKGYQYHKDQLTCLDSEEAWVDYIWDYIKDSKQKMRPFEKTLRDKYEV</sequence>
<organism evidence="1">
    <name type="scientific">marine sediment metagenome</name>
    <dbReference type="NCBI Taxonomy" id="412755"/>
    <lineage>
        <taxon>unclassified sequences</taxon>
        <taxon>metagenomes</taxon>
        <taxon>ecological metagenomes</taxon>
    </lineage>
</organism>